<accession>A0A6N2LKM2</accession>
<dbReference type="GO" id="GO:0004190">
    <property type="term" value="F:aspartic-type endopeptidase activity"/>
    <property type="evidence" value="ECO:0007669"/>
    <property type="project" value="UniProtKB-KW"/>
</dbReference>
<evidence type="ECO:0000256" key="3">
    <source>
        <dbReference type="SAM" id="MobiDB-lite"/>
    </source>
</evidence>
<name>A0A6N2LKM2_SALVM</name>
<dbReference type="AlphaFoldDB" id="A0A6N2LKM2"/>
<dbReference type="PANTHER" id="PTHR37610:SF97">
    <property type="entry name" value="RETROTRANSPOSON GAG DOMAIN-CONTAINING PROTEIN"/>
    <property type="match status" value="1"/>
</dbReference>
<organism evidence="5">
    <name type="scientific">Salix viminalis</name>
    <name type="common">Common osier</name>
    <name type="synonym">Basket willow</name>
    <dbReference type="NCBI Taxonomy" id="40686"/>
    <lineage>
        <taxon>Eukaryota</taxon>
        <taxon>Viridiplantae</taxon>
        <taxon>Streptophyta</taxon>
        <taxon>Embryophyta</taxon>
        <taxon>Tracheophyta</taxon>
        <taxon>Spermatophyta</taxon>
        <taxon>Magnoliopsida</taxon>
        <taxon>eudicotyledons</taxon>
        <taxon>Gunneridae</taxon>
        <taxon>Pentapetalae</taxon>
        <taxon>rosids</taxon>
        <taxon>fabids</taxon>
        <taxon>Malpighiales</taxon>
        <taxon>Salicaceae</taxon>
        <taxon>Saliceae</taxon>
        <taxon>Salix</taxon>
    </lineage>
</organism>
<feature type="region of interest" description="Disordered" evidence="3">
    <location>
        <begin position="585"/>
        <end position="624"/>
    </location>
</feature>
<protein>
    <recommendedName>
        <fullName evidence="4">CCHC-type domain-containing protein</fullName>
    </recommendedName>
</protein>
<keyword evidence="2" id="KW-0863">Zinc-finger</keyword>
<reference evidence="5" key="1">
    <citation type="submission" date="2019-03" db="EMBL/GenBank/DDBJ databases">
        <authorList>
            <person name="Mank J."/>
            <person name="Almeida P."/>
        </authorList>
    </citation>
    <scope>NUCLEOTIDE SEQUENCE</scope>
    <source>
        <strain evidence="5">78183</strain>
    </source>
</reference>
<dbReference type="Pfam" id="PF22936">
    <property type="entry name" value="Pol_BBD"/>
    <property type="match status" value="1"/>
</dbReference>
<feature type="region of interest" description="Disordered" evidence="3">
    <location>
        <begin position="1024"/>
        <end position="1059"/>
    </location>
</feature>
<keyword evidence="1" id="KW-0645">Protease</keyword>
<evidence type="ECO:0000256" key="1">
    <source>
        <dbReference type="ARBA" id="ARBA00022750"/>
    </source>
</evidence>
<proteinExistence type="predicted"/>
<gene>
    <name evidence="5" type="ORF">SVIM_LOCUS235834</name>
</gene>
<dbReference type="GO" id="GO:0003676">
    <property type="term" value="F:nucleic acid binding"/>
    <property type="evidence" value="ECO:0007669"/>
    <property type="project" value="InterPro"/>
</dbReference>
<dbReference type="Pfam" id="PF07727">
    <property type="entry name" value="RVT_2"/>
    <property type="match status" value="1"/>
</dbReference>
<feature type="compositionally biased region" description="Low complexity" evidence="3">
    <location>
        <begin position="602"/>
        <end position="618"/>
    </location>
</feature>
<dbReference type="InterPro" id="IPR013103">
    <property type="entry name" value="RVT_2"/>
</dbReference>
<dbReference type="EMBL" id="CAADRP010001552">
    <property type="protein sequence ID" value="VFU40740.1"/>
    <property type="molecule type" value="Genomic_DNA"/>
</dbReference>
<evidence type="ECO:0000256" key="2">
    <source>
        <dbReference type="PROSITE-ProRule" id="PRU00047"/>
    </source>
</evidence>
<keyword evidence="1" id="KW-0378">Hydrolase</keyword>
<keyword evidence="2" id="KW-0479">Metal-binding</keyword>
<evidence type="ECO:0000259" key="4">
    <source>
        <dbReference type="PROSITE" id="PS50158"/>
    </source>
</evidence>
<dbReference type="PROSITE" id="PS50158">
    <property type="entry name" value="ZF_CCHC"/>
    <property type="match status" value="1"/>
</dbReference>
<dbReference type="InterPro" id="IPR001878">
    <property type="entry name" value="Znf_CCHC"/>
</dbReference>
<dbReference type="PANTHER" id="PTHR37610">
    <property type="entry name" value="CCHC-TYPE DOMAIN-CONTAINING PROTEIN"/>
    <property type="match status" value="1"/>
</dbReference>
<evidence type="ECO:0000313" key="5">
    <source>
        <dbReference type="EMBL" id="VFU40740.1"/>
    </source>
</evidence>
<dbReference type="InterPro" id="IPR043502">
    <property type="entry name" value="DNA/RNA_pol_sf"/>
</dbReference>
<feature type="domain" description="CCHC-type" evidence="4">
    <location>
        <begin position="293"/>
        <end position="309"/>
    </location>
</feature>
<dbReference type="SUPFAM" id="SSF56672">
    <property type="entry name" value="DNA/RNA polymerases"/>
    <property type="match status" value="1"/>
</dbReference>
<dbReference type="InterPro" id="IPR029472">
    <property type="entry name" value="Copia-like_N"/>
</dbReference>
<dbReference type="InterPro" id="IPR036875">
    <property type="entry name" value="Znf_CCHC_sf"/>
</dbReference>
<keyword evidence="2" id="KW-0862">Zinc</keyword>
<sequence>MGGREKEQKLTLQFLKDALLKEASSSGPPRAAEPWEHPNHQLYLHYSDQPGAILVPQSLVEDNYLDWSQSMTNALTIKNKAGLVNGNTSRPIEQNNEQLQWDRVDMLVRTWLTGSMTKEISKSVKQCKSAQEIWLELREWFSQTNTVHLLNVENAIHDCKQGNETVTAFYNKLKGLWDERDALCDLSTEGTKVQDYIKTQKTMQFLMGLNENFTIIRGSIIAIDPLPVVNKVFAMALRHEKQAETMTGGKGISSHPEGAAFAASSSHKALTLVEGMGSAVRNVLQQEQSDNRRRCIKCGQDNHSAKNCKAHLKCTFCGMKFHTVEDCRKKKAALEQLLTLGRGNHVSSMFDSEGSPNNFPFSKAECNEIYELLNKNRNASANHAGNTSTYENLSGKAFSFRNNVKTNVWILDSGATDHMVCNPCLLTHVVPTQARFVKLPDGSHARVTHIGIVVFSPQFKLHNVLYVSMFYLNLISVSKLAHDSFCVTIFLKQVCFVQDLRSGKTIGMGREREGLYCLNKTKQGTCHEVTSSSSNFWRQRLGHPSSCVNHLSMGFIFRVHLPLPILIFRCLQPNPPSIILPTVSPTQADTQSPIPMIVNDLPPTNSPTHSSPSPNTQPRQSSWPTQVPTFLHDFHVEAALPSHALPSSPMSSSTPHSLAHVITYHHLSPTHTVFVANLSTQKEPTSFSQAVQIPEWQAAMRAEVNALQSNGTLSLVDLPPHKQPIGYKWVYKIKLNPDGSIERYKARLVANGFSQIEGVDYRETFAPVAKLTIVRVLLSLTSIKGWHLHQLNVNNAFLNGDLHEEVYMKLPPGFGGKGETRVCKLHKSLYGLKQASRQWFIKLSMALKAAANGSEFTALLVYVDDVILARNSLDEIAATKTFLSKLLTRLQYYGGARNNLANFWPNACVAEINNLTDSCLDFEREFEQENKGIRIRADSAEQQRILIRCRSSDSLQRTSFHEPVFATSFREPVFATSFCEPVFASSFREPVFASQSSRPVFAVKGIACSEPVFAVVRSGLDLRQDRNDPQVEQGRHIHETSREPDTREPTFARNHVDAF</sequence>
<dbReference type="InterPro" id="IPR054722">
    <property type="entry name" value="PolX-like_BBD"/>
</dbReference>
<dbReference type="Gene3D" id="4.10.60.10">
    <property type="entry name" value="Zinc finger, CCHC-type"/>
    <property type="match status" value="1"/>
</dbReference>
<dbReference type="GO" id="GO:0008270">
    <property type="term" value="F:zinc ion binding"/>
    <property type="evidence" value="ECO:0007669"/>
    <property type="project" value="UniProtKB-KW"/>
</dbReference>
<dbReference type="Pfam" id="PF14244">
    <property type="entry name" value="Retrotran_gag_3"/>
    <property type="match status" value="1"/>
</dbReference>
<dbReference type="SMART" id="SM00343">
    <property type="entry name" value="ZnF_C2HC"/>
    <property type="match status" value="2"/>
</dbReference>
<dbReference type="SUPFAM" id="SSF57756">
    <property type="entry name" value="Retrovirus zinc finger-like domains"/>
    <property type="match status" value="1"/>
</dbReference>
<keyword evidence="1" id="KW-0064">Aspartyl protease</keyword>